<reference evidence="8" key="2">
    <citation type="submission" date="2020-05" db="UniProtKB">
        <authorList>
            <consortium name="EnsemblMetazoa"/>
        </authorList>
    </citation>
    <scope>IDENTIFICATION</scope>
    <source>
        <strain evidence="8">IAEA</strain>
    </source>
</reference>
<keyword evidence="4" id="KW-0539">Nucleus</keyword>
<dbReference type="SUPFAM" id="SSF54928">
    <property type="entry name" value="RNA-binding domain, RBD"/>
    <property type="match status" value="2"/>
</dbReference>
<evidence type="ECO:0000256" key="4">
    <source>
        <dbReference type="ARBA" id="ARBA00023242"/>
    </source>
</evidence>
<dbReference type="PROSITE" id="PS50102">
    <property type="entry name" value="RRM"/>
    <property type="match status" value="2"/>
</dbReference>
<dbReference type="AlphaFoldDB" id="A0A1A9W2T8"/>
<feature type="domain" description="RRM" evidence="7">
    <location>
        <begin position="144"/>
        <end position="220"/>
    </location>
</feature>
<evidence type="ECO:0000313" key="9">
    <source>
        <dbReference type="Proteomes" id="UP000091820"/>
    </source>
</evidence>
<proteinExistence type="inferred from homology"/>
<protein>
    <recommendedName>
        <fullName evidence="7">RRM domain-containing protein</fullName>
    </recommendedName>
</protein>
<dbReference type="InterPro" id="IPR035979">
    <property type="entry name" value="RBD_domain_sf"/>
</dbReference>
<dbReference type="Gene3D" id="3.30.70.330">
    <property type="match status" value="2"/>
</dbReference>
<accession>A0A1A9W2T8</accession>
<feature type="domain" description="RRM" evidence="7">
    <location>
        <begin position="46"/>
        <end position="132"/>
    </location>
</feature>
<dbReference type="GO" id="GO:0005730">
    <property type="term" value="C:nucleolus"/>
    <property type="evidence" value="ECO:0007669"/>
    <property type="project" value="UniProtKB-SubCell"/>
</dbReference>
<evidence type="ECO:0000259" key="7">
    <source>
        <dbReference type="PROSITE" id="PS50102"/>
    </source>
</evidence>
<evidence type="ECO:0000313" key="8">
    <source>
        <dbReference type="EnsemblMetazoa" id="GBRI004305-PA"/>
    </source>
</evidence>
<evidence type="ECO:0000256" key="3">
    <source>
        <dbReference type="ARBA" id="ARBA00022884"/>
    </source>
</evidence>
<dbReference type="Pfam" id="PF00076">
    <property type="entry name" value="RRM_1"/>
    <property type="match status" value="2"/>
</dbReference>
<dbReference type="PANTHER" id="PTHR23236">
    <property type="entry name" value="EUKARYOTIC TRANSLATION INITIATION FACTOR 4B/4H"/>
    <property type="match status" value="1"/>
</dbReference>
<keyword evidence="3 5" id="KW-0694">RNA-binding</keyword>
<organism evidence="8 9">
    <name type="scientific">Glossina brevipalpis</name>
    <dbReference type="NCBI Taxonomy" id="37001"/>
    <lineage>
        <taxon>Eukaryota</taxon>
        <taxon>Metazoa</taxon>
        <taxon>Ecdysozoa</taxon>
        <taxon>Arthropoda</taxon>
        <taxon>Hexapoda</taxon>
        <taxon>Insecta</taxon>
        <taxon>Pterygota</taxon>
        <taxon>Neoptera</taxon>
        <taxon>Endopterygota</taxon>
        <taxon>Diptera</taxon>
        <taxon>Brachycera</taxon>
        <taxon>Muscomorpha</taxon>
        <taxon>Hippoboscoidea</taxon>
        <taxon>Glossinidae</taxon>
        <taxon>Glossina</taxon>
    </lineage>
</organism>
<dbReference type="PANTHER" id="PTHR23236:SF25">
    <property type="entry name" value="RNA-BINDING PROTEIN 34"/>
    <property type="match status" value="1"/>
</dbReference>
<dbReference type="SMART" id="SM00360">
    <property type="entry name" value="RRM"/>
    <property type="match status" value="2"/>
</dbReference>
<name>A0A1A9W2T8_9MUSC</name>
<dbReference type="GO" id="GO:0019843">
    <property type="term" value="F:rRNA binding"/>
    <property type="evidence" value="ECO:0007669"/>
    <property type="project" value="TreeGrafter"/>
</dbReference>
<reference evidence="9" key="1">
    <citation type="submission" date="2014-03" db="EMBL/GenBank/DDBJ databases">
        <authorList>
            <person name="Aksoy S."/>
            <person name="Warren W."/>
            <person name="Wilson R.K."/>
        </authorList>
    </citation>
    <scope>NUCLEOTIDE SEQUENCE [LARGE SCALE GENOMIC DNA]</scope>
    <source>
        <strain evidence="9">IAEA</strain>
    </source>
</reference>
<keyword evidence="9" id="KW-1185">Reference proteome</keyword>
<feature type="region of interest" description="Disordered" evidence="6">
    <location>
        <begin position="1"/>
        <end position="37"/>
    </location>
</feature>
<feature type="compositionally biased region" description="Basic and acidic residues" evidence="6">
    <location>
        <begin position="26"/>
        <end position="37"/>
    </location>
</feature>
<evidence type="ECO:0000256" key="6">
    <source>
        <dbReference type="SAM" id="MobiDB-lite"/>
    </source>
</evidence>
<dbReference type="InterPro" id="IPR012677">
    <property type="entry name" value="Nucleotide-bd_a/b_plait_sf"/>
</dbReference>
<comment type="subcellular location">
    <subcellularLocation>
        <location evidence="1">Nucleus</location>
        <location evidence="1">Nucleolus</location>
    </subcellularLocation>
</comment>
<feature type="compositionally biased region" description="Basic residues" evidence="6">
    <location>
        <begin position="16"/>
        <end position="25"/>
    </location>
</feature>
<dbReference type="Proteomes" id="UP000091820">
    <property type="component" value="Unassembled WGS sequence"/>
</dbReference>
<sequence>MQNQTKSVNISDKMLAKKQKRAAKRARLEEERDKEKRLRDPAVEAATVFVSNLPITTKRVQLIRLFKDYEPINSICIRTADGQIWRNYKMCREAGSLIAYVVLKDKETAELALALNGVKFKGNHLRITPSAKETLYKAHADVKRTIFVGNLKHSTTEKALREIFSNCGIIDYIRCLNEDDYSAQSMAYVCFKSPGAVRLALELNETILDERLIRVERYNITKLGAEIKKYENKDEKRNKPLEKDGEP</sequence>
<dbReference type="InterPro" id="IPR000504">
    <property type="entry name" value="RRM_dom"/>
</dbReference>
<dbReference type="GO" id="GO:0000463">
    <property type="term" value="P:maturation of LSU-rRNA from tricistronic rRNA transcript (SSU-rRNA, 5.8S rRNA, LSU-rRNA)"/>
    <property type="evidence" value="ECO:0007669"/>
    <property type="project" value="TreeGrafter"/>
</dbReference>
<evidence type="ECO:0000256" key="2">
    <source>
        <dbReference type="ARBA" id="ARBA00007077"/>
    </source>
</evidence>
<evidence type="ECO:0000256" key="5">
    <source>
        <dbReference type="PROSITE-ProRule" id="PRU00176"/>
    </source>
</evidence>
<evidence type="ECO:0000256" key="1">
    <source>
        <dbReference type="ARBA" id="ARBA00004604"/>
    </source>
</evidence>
<dbReference type="STRING" id="37001.A0A1A9W2T8"/>
<feature type="compositionally biased region" description="Polar residues" evidence="6">
    <location>
        <begin position="1"/>
        <end position="10"/>
    </location>
</feature>
<dbReference type="EnsemblMetazoa" id="GBRI004305-RA">
    <property type="protein sequence ID" value="GBRI004305-PA"/>
    <property type="gene ID" value="GBRI004305"/>
</dbReference>
<dbReference type="VEuPathDB" id="VectorBase:GBRI004305"/>
<comment type="similarity">
    <text evidence="2">Belongs to the RRM RBM34 family.</text>
</comment>